<evidence type="ECO:0000256" key="1">
    <source>
        <dbReference type="SAM" id="MobiDB-lite"/>
    </source>
</evidence>
<dbReference type="EMBL" id="WBOF01000005">
    <property type="protein sequence ID" value="MQS17603.1"/>
    <property type="molecule type" value="Genomic_DNA"/>
</dbReference>
<feature type="region of interest" description="Disordered" evidence="1">
    <location>
        <begin position="74"/>
        <end position="98"/>
    </location>
</feature>
<sequence length="432" mass="47182">MGQPNRTFRRLREVEWDMSRSEAAEFLVSESVKLGDPVLLVARTIATWEDGDTAWPQARYRRLLHRVTGRTAEELGFTPPGRRARTKAARDADERCTDGEDDMRRRSILLGAGAAVLAVTVPAPGTSRPALGRDHLDELARTEQRLYAEDRDHGSADLAEQAAAALQTAHTWIADGRYSKDLGRELHTATGMLSVAAGWLALDAERPSDARSLYTEALASARQADDPGLEAHAWACLSLLAHATGRPREAVTNAQVAQRAAAALGSPRWMSLLAMREARGWALQGDRPLTEQALVRAYDLYAKGPRDCDPDWLAFFVPAELAGLESLCRADLGQHDRAAAGAEQAVMLFADGYPRNRALYTADIAAHHARRAKPDFDAAVDAGHRTLAYLPDVRSGRLVRSLRDLASTLRAHRTVPCVADYLDAHRAVVPAA</sequence>
<feature type="compositionally biased region" description="Basic and acidic residues" evidence="1">
    <location>
        <begin position="88"/>
        <end position="98"/>
    </location>
</feature>
<name>A0A6N7L688_9ACTN</name>
<organism evidence="2 3">
    <name type="scientific">Streptomyces kaniharaensis</name>
    <dbReference type="NCBI Taxonomy" id="212423"/>
    <lineage>
        <taxon>Bacteria</taxon>
        <taxon>Bacillati</taxon>
        <taxon>Actinomycetota</taxon>
        <taxon>Actinomycetes</taxon>
        <taxon>Kitasatosporales</taxon>
        <taxon>Streptomycetaceae</taxon>
        <taxon>Streptomyces</taxon>
    </lineage>
</organism>
<accession>A0A6N7L688</accession>
<dbReference type="AlphaFoldDB" id="A0A6N7L688"/>
<evidence type="ECO:0000313" key="3">
    <source>
        <dbReference type="Proteomes" id="UP000450000"/>
    </source>
</evidence>
<gene>
    <name evidence="2" type="ORF">F7Q99_36810</name>
</gene>
<evidence type="ECO:0008006" key="4">
    <source>
        <dbReference type="Google" id="ProtNLM"/>
    </source>
</evidence>
<dbReference type="OrthoDB" id="3213425at2"/>
<protein>
    <recommendedName>
        <fullName evidence="4">Transcriptional regulator</fullName>
    </recommendedName>
</protein>
<reference evidence="2 3" key="1">
    <citation type="submission" date="2019-09" db="EMBL/GenBank/DDBJ databases">
        <title>Genome Sequences of Streptomyces kaniharaensis ATCC 21070.</title>
        <authorList>
            <person name="Zhu W."/>
            <person name="De Crecy-Lagard V."/>
            <person name="Richards N.G."/>
        </authorList>
    </citation>
    <scope>NUCLEOTIDE SEQUENCE [LARGE SCALE GENOMIC DNA]</scope>
    <source>
        <strain evidence="2 3">SF-557</strain>
    </source>
</reference>
<dbReference type="Proteomes" id="UP000450000">
    <property type="component" value="Unassembled WGS sequence"/>
</dbReference>
<proteinExistence type="predicted"/>
<dbReference type="InterPro" id="IPR011990">
    <property type="entry name" value="TPR-like_helical_dom_sf"/>
</dbReference>
<keyword evidence="3" id="KW-1185">Reference proteome</keyword>
<comment type="caution">
    <text evidence="2">The sequence shown here is derived from an EMBL/GenBank/DDBJ whole genome shotgun (WGS) entry which is preliminary data.</text>
</comment>
<dbReference type="SUPFAM" id="SSF48452">
    <property type="entry name" value="TPR-like"/>
    <property type="match status" value="1"/>
</dbReference>
<evidence type="ECO:0000313" key="2">
    <source>
        <dbReference type="EMBL" id="MQS17603.1"/>
    </source>
</evidence>